<reference evidence="2" key="1">
    <citation type="submission" date="2022-11" db="UniProtKB">
        <authorList>
            <consortium name="EnsemblMetazoa"/>
        </authorList>
    </citation>
    <scope>IDENTIFICATION</scope>
</reference>
<sequence length="212" mass="24295">MEVQSEEKVDDSKVAIQTKEEENLEPKKDDKEKTSGSVVNEDDERENADDDGDEISSGSVEDLDKRKQVKPEEEEDFVSWKCERNGCSACVDPPFFDEKCIEAMAIKKDTGIIIRLSYLSDGKLKKSWEKKINDPIDFTYKGVGITFYDISLTREKFGGCAKLKFAGFYEKNLKCFHTKFRDEAPQADDYVPIRIRHGRWLPGKPKTSKQSM</sequence>
<dbReference type="EnsemblMetazoa" id="XM_021044152.2">
    <property type="protein sequence ID" value="XP_020899811.1"/>
    <property type="gene ID" value="LOC110238477"/>
</dbReference>
<keyword evidence="3" id="KW-1185">Reference proteome</keyword>
<dbReference type="Proteomes" id="UP000887567">
    <property type="component" value="Unplaced"/>
</dbReference>
<organism evidence="2 3">
    <name type="scientific">Exaiptasia diaphana</name>
    <name type="common">Tropical sea anemone</name>
    <name type="synonym">Aiptasia pulchella</name>
    <dbReference type="NCBI Taxonomy" id="2652724"/>
    <lineage>
        <taxon>Eukaryota</taxon>
        <taxon>Metazoa</taxon>
        <taxon>Cnidaria</taxon>
        <taxon>Anthozoa</taxon>
        <taxon>Hexacorallia</taxon>
        <taxon>Actiniaria</taxon>
        <taxon>Aiptasiidae</taxon>
        <taxon>Exaiptasia</taxon>
    </lineage>
</organism>
<dbReference type="KEGG" id="epa:110238477"/>
<evidence type="ECO:0000313" key="2">
    <source>
        <dbReference type="EnsemblMetazoa" id="XP_020899811.1"/>
    </source>
</evidence>
<evidence type="ECO:0000256" key="1">
    <source>
        <dbReference type="SAM" id="MobiDB-lite"/>
    </source>
</evidence>
<accession>A0A913X6Y6</accession>
<feature type="region of interest" description="Disordered" evidence="1">
    <location>
        <begin position="1"/>
        <end position="71"/>
    </location>
</feature>
<evidence type="ECO:0000313" key="3">
    <source>
        <dbReference type="Proteomes" id="UP000887567"/>
    </source>
</evidence>
<dbReference type="GeneID" id="110238477"/>
<feature type="compositionally biased region" description="Acidic residues" evidence="1">
    <location>
        <begin position="40"/>
        <end position="54"/>
    </location>
</feature>
<name>A0A913X6Y6_EXADI</name>
<feature type="compositionally biased region" description="Basic and acidic residues" evidence="1">
    <location>
        <begin position="1"/>
        <end position="34"/>
    </location>
</feature>
<dbReference type="RefSeq" id="XP_020899811.1">
    <property type="nucleotide sequence ID" value="XM_021044152.2"/>
</dbReference>
<proteinExistence type="predicted"/>
<dbReference type="AlphaFoldDB" id="A0A913X6Y6"/>
<protein>
    <submittedName>
        <fullName evidence="2">Uncharacterized protein</fullName>
    </submittedName>
</protein>
<feature type="compositionally biased region" description="Basic and acidic residues" evidence="1">
    <location>
        <begin position="62"/>
        <end position="71"/>
    </location>
</feature>